<proteinExistence type="inferred from homology"/>
<dbReference type="EMBL" id="CP007452">
    <property type="protein sequence ID" value="AHM56552.1"/>
    <property type="molecule type" value="Genomic_DNA"/>
</dbReference>
<dbReference type="Proteomes" id="UP000019591">
    <property type="component" value="Chromosome"/>
</dbReference>
<keyword evidence="7" id="KW-0804">Transcription</keyword>
<feature type="binding site" evidence="9">
    <location>
        <position position="116"/>
    </location>
    <ligand>
        <name>Fe cation</name>
        <dbReference type="ChEBI" id="CHEBI:24875"/>
    </ligand>
</feature>
<reference evidence="10 11" key="1">
    <citation type="journal article" date="2014" name="Genome Announc.">
        <title>Complete Genome Sequence of Amino Acid-Utilizing Eubacterium acidaminophilum al-2 (DSM 3953).</title>
        <authorList>
            <person name="Poehlein A."/>
            <person name="Andreesen J.R."/>
            <person name="Daniel R."/>
        </authorList>
    </citation>
    <scope>NUCLEOTIDE SEQUENCE [LARGE SCALE GENOMIC DNA]</scope>
    <source>
        <strain evidence="10 11">DSM 3953</strain>
    </source>
</reference>
<evidence type="ECO:0000313" key="11">
    <source>
        <dbReference type="Proteomes" id="UP000019591"/>
    </source>
</evidence>
<dbReference type="HOGENOM" id="CLU_096072_3_1_9"/>
<sequence length="148" mass="17388">MDTSFDIIKERLKDKGLKFTPQRRNVIDTVVESTGRHLNIEEIYNIVKKKCPEIGLATVYRTIQLLDDINVLSKLDLNDGCIRYELSINNDDYHSHHHLICRECGEVIEVKEDLLEMLENTIEQNYNFKIYDHDLRVFGICSKCRKSE</sequence>
<dbReference type="PANTHER" id="PTHR33202">
    <property type="entry name" value="ZINC UPTAKE REGULATION PROTEIN"/>
    <property type="match status" value="1"/>
</dbReference>
<keyword evidence="3 8" id="KW-0479">Metal-binding</keyword>
<evidence type="ECO:0000256" key="3">
    <source>
        <dbReference type="ARBA" id="ARBA00022723"/>
    </source>
</evidence>
<keyword evidence="2" id="KW-0678">Repressor</keyword>
<keyword evidence="11" id="KW-1185">Reference proteome</keyword>
<feature type="binding site" evidence="8">
    <location>
        <position position="101"/>
    </location>
    <ligand>
        <name>Zn(2+)</name>
        <dbReference type="ChEBI" id="CHEBI:29105"/>
    </ligand>
</feature>
<dbReference type="PATRIC" id="fig|1286171.3.peg.1206"/>
<keyword evidence="9" id="KW-0408">Iron</keyword>
<evidence type="ECO:0000256" key="9">
    <source>
        <dbReference type="PIRSR" id="PIRSR602481-2"/>
    </source>
</evidence>
<feature type="binding site" evidence="8">
    <location>
        <position position="144"/>
    </location>
    <ligand>
        <name>Zn(2+)</name>
        <dbReference type="ChEBI" id="CHEBI:29105"/>
    </ligand>
</feature>
<dbReference type="GO" id="GO:0008270">
    <property type="term" value="F:zinc ion binding"/>
    <property type="evidence" value="ECO:0007669"/>
    <property type="project" value="TreeGrafter"/>
</dbReference>
<evidence type="ECO:0000313" key="10">
    <source>
        <dbReference type="EMBL" id="AHM56552.1"/>
    </source>
</evidence>
<evidence type="ECO:0000256" key="1">
    <source>
        <dbReference type="ARBA" id="ARBA00007957"/>
    </source>
</evidence>
<dbReference type="Pfam" id="PF01475">
    <property type="entry name" value="FUR"/>
    <property type="match status" value="1"/>
</dbReference>
<dbReference type="GO" id="GO:0045892">
    <property type="term" value="P:negative regulation of DNA-templated transcription"/>
    <property type="evidence" value="ECO:0007669"/>
    <property type="project" value="TreeGrafter"/>
</dbReference>
<dbReference type="GO" id="GO:0000976">
    <property type="term" value="F:transcription cis-regulatory region binding"/>
    <property type="evidence" value="ECO:0007669"/>
    <property type="project" value="TreeGrafter"/>
</dbReference>
<keyword evidence="6" id="KW-0238">DNA-binding</keyword>
<dbReference type="PANTHER" id="PTHR33202:SF7">
    <property type="entry name" value="FERRIC UPTAKE REGULATION PROTEIN"/>
    <property type="match status" value="1"/>
</dbReference>
<dbReference type="KEGG" id="eac:EAL2_c12570"/>
<feature type="binding site" evidence="8">
    <location>
        <position position="104"/>
    </location>
    <ligand>
        <name>Zn(2+)</name>
        <dbReference type="ChEBI" id="CHEBI:29105"/>
    </ligand>
</feature>
<comment type="cofactor">
    <cofactor evidence="8">
        <name>Zn(2+)</name>
        <dbReference type="ChEBI" id="CHEBI:29105"/>
    </cofactor>
    <text evidence="8">Binds 1 zinc ion per subunit.</text>
</comment>
<accession>W8TK23</accession>
<evidence type="ECO:0000256" key="5">
    <source>
        <dbReference type="ARBA" id="ARBA00023015"/>
    </source>
</evidence>
<dbReference type="SUPFAM" id="SSF46785">
    <property type="entry name" value="Winged helix' DNA-binding domain"/>
    <property type="match status" value="1"/>
</dbReference>
<comment type="similarity">
    <text evidence="1">Belongs to the Fur family.</text>
</comment>
<dbReference type="STRING" id="1286171.EAL2_c12570"/>
<feature type="binding site" evidence="8">
    <location>
        <position position="141"/>
    </location>
    <ligand>
        <name>Zn(2+)</name>
        <dbReference type="ChEBI" id="CHEBI:29105"/>
    </ligand>
</feature>
<comment type="cofactor">
    <cofactor evidence="9">
        <name>Mn(2+)</name>
        <dbReference type="ChEBI" id="CHEBI:29035"/>
    </cofactor>
    <cofactor evidence="9">
        <name>Fe(2+)</name>
        <dbReference type="ChEBI" id="CHEBI:29033"/>
    </cofactor>
    <text evidence="9">Binds 1 Mn(2+) or Fe(2+) ion per subunit.</text>
</comment>
<dbReference type="eggNOG" id="COG0735">
    <property type="taxonomic scope" value="Bacteria"/>
</dbReference>
<dbReference type="RefSeq" id="WP_025435544.1">
    <property type="nucleotide sequence ID" value="NZ_CP007452.1"/>
</dbReference>
<dbReference type="GO" id="GO:0003700">
    <property type="term" value="F:DNA-binding transcription factor activity"/>
    <property type="evidence" value="ECO:0007669"/>
    <property type="project" value="InterPro"/>
</dbReference>
<dbReference type="FunFam" id="1.10.10.10:FF:000051">
    <property type="entry name" value="Fur family transcriptional regulator"/>
    <property type="match status" value="1"/>
</dbReference>
<gene>
    <name evidence="10" type="primary">fur</name>
    <name evidence="10" type="ORF">EAL2_c12570</name>
</gene>
<evidence type="ECO:0000256" key="7">
    <source>
        <dbReference type="ARBA" id="ARBA00023163"/>
    </source>
</evidence>
<dbReference type="InterPro" id="IPR036388">
    <property type="entry name" value="WH-like_DNA-bd_sf"/>
</dbReference>
<dbReference type="InterPro" id="IPR036390">
    <property type="entry name" value="WH_DNA-bd_sf"/>
</dbReference>
<evidence type="ECO:0000256" key="6">
    <source>
        <dbReference type="ARBA" id="ARBA00023125"/>
    </source>
</evidence>
<feature type="binding site" evidence="9">
    <location>
        <position position="133"/>
    </location>
    <ligand>
        <name>Fe cation</name>
        <dbReference type="ChEBI" id="CHEBI:24875"/>
    </ligand>
</feature>
<dbReference type="GO" id="GO:1900376">
    <property type="term" value="P:regulation of secondary metabolite biosynthetic process"/>
    <property type="evidence" value="ECO:0007669"/>
    <property type="project" value="TreeGrafter"/>
</dbReference>
<protein>
    <submittedName>
        <fullName evidence="10">Ferric uptake regulation protein Fur</fullName>
    </submittedName>
</protein>
<dbReference type="InterPro" id="IPR002481">
    <property type="entry name" value="FUR"/>
</dbReference>
<evidence type="ECO:0000256" key="2">
    <source>
        <dbReference type="ARBA" id="ARBA00022491"/>
    </source>
</evidence>
<dbReference type="InterPro" id="IPR043135">
    <property type="entry name" value="Fur_C"/>
</dbReference>
<evidence type="ECO:0000256" key="8">
    <source>
        <dbReference type="PIRSR" id="PIRSR602481-1"/>
    </source>
</evidence>
<dbReference type="OrthoDB" id="8659436at2"/>
<evidence type="ECO:0000256" key="4">
    <source>
        <dbReference type="ARBA" id="ARBA00022833"/>
    </source>
</evidence>
<dbReference type="Gene3D" id="1.10.10.10">
    <property type="entry name" value="Winged helix-like DNA-binding domain superfamily/Winged helix DNA-binding domain"/>
    <property type="match status" value="1"/>
</dbReference>
<dbReference type="Gene3D" id="3.30.1490.190">
    <property type="match status" value="1"/>
</dbReference>
<organism evidence="10 11">
    <name type="scientific">Peptoclostridium acidaminophilum DSM 3953</name>
    <dbReference type="NCBI Taxonomy" id="1286171"/>
    <lineage>
        <taxon>Bacteria</taxon>
        <taxon>Bacillati</taxon>
        <taxon>Bacillota</taxon>
        <taxon>Clostridia</taxon>
        <taxon>Peptostreptococcales</taxon>
        <taxon>Peptoclostridiaceae</taxon>
        <taxon>Peptoclostridium</taxon>
    </lineage>
</organism>
<dbReference type="CDD" id="cd07153">
    <property type="entry name" value="Fur_like"/>
    <property type="match status" value="1"/>
</dbReference>
<keyword evidence="4 8" id="KW-0862">Zinc</keyword>
<dbReference type="AlphaFoldDB" id="W8TK23"/>
<keyword evidence="5" id="KW-0805">Transcription regulation</keyword>
<name>W8TK23_PEPAC</name>